<accession>A0ABP7EPF2</accession>
<dbReference type="RefSeq" id="WP_344694395.1">
    <property type="nucleotide sequence ID" value="NZ_BAABBF010000009.1"/>
</dbReference>
<dbReference type="EMBL" id="BAABBF010000009">
    <property type="protein sequence ID" value="GAA3721391.1"/>
    <property type="molecule type" value="Genomic_DNA"/>
</dbReference>
<feature type="repeat" description="TPR" evidence="1">
    <location>
        <begin position="373"/>
        <end position="406"/>
    </location>
</feature>
<name>A0ABP7EPF2_9SPHN</name>
<dbReference type="Pfam" id="PF14559">
    <property type="entry name" value="TPR_19"/>
    <property type="match status" value="1"/>
</dbReference>
<organism evidence="2 3">
    <name type="scientific">Sphingomonas cynarae</name>
    <dbReference type="NCBI Taxonomy" id="930197"/>
    <lineage>
        <taxon>Bacteria</taxon>
        <taxon>Pseudomonadati</taxon>
        <taxon>Pseudomonadota</taxon>
        <taxon>Alphaproteobacteria</taxon>
        <taxon>Sphingomonadales</taxon>
        <taxon>Sphingomonadaceae</taxon>
        <taxon>Sphingomonas</taxon>
    </lineage>
</organism>
<dbReference type="SUPFAM" id="SSF48452">
    <property type="entry name" value="TPR-like"/>
    <property type="match status" value="1"/>
</dbReference>
<keyword evidence="3" id="KW-1185">Reference proteome</keyword>
<reference evidence="3" key="1">
    <citation type="journal article" date="2019" name="Int. J. Syst. Evol. Microbiol.">
        <title>The Global Catalogue of Microorganisms (GCM) 10K type strain sequencing project: providing services to taxonomists for standard genome sequencing and annotation.</title>
        <authorList>
            <consortium name="The Broad Institute Genomics Platform"/>
            <consortium name="The Broad Institute Genome Sequencing Center for Infectious Disease"/>
            <person name="Wu L."/>
            <person name="Ma J."/>
        </authorList>
    </citation>
    <scope>NUCLEOTIDE SEQUENCE [LARGE SCALE GENOMIC DNA]</scope>
    <source>
        <strain evidence="3">JCM 17498</strain>
    </source>
</reference>
<keyword evidence="1" id="KW-0802">TPR repeat</keyword>
<evidence type="ECO:0000313" key="3">
    <source>
        <dbReference type="Proteomes" id="UP001500523"/>
    </source>
</evidence>
<evidence type="ECO:0000313" key="2">
    <source>
        <dbReference type="EMBL" id="GAA3721391.1"/>
    </source>
</evidence>
<dbReference type="InterPro" id="IPR011990">
    <property type="entry name" value="TPR-like_helical_dom_sf"/>
</dbReference>
<protein>
    <recommendedName>
        <fullName evidence="4">Tetratricopeptide repeat protein</fullName>
    </recommendedName>
</protein>
<dbReference type="InterPro" id="IPR019734">
    <property type="entry name" value="TPR_rpt"/>
</dbReference>
<dbReference type="Gene3D" id="1.25.40.10">
    <property type="entry name" value="Tetratricopeptide repeat domain"/>
    <property type="match status" value="2"/>
</dbReference>
<gene>
    <name evidence="2" type="ORF">GCM10022268_32030</name>
</gene>
<evidence type="ECO:0000256" key="1">
    <source>
        <dbReference type="PROSITE-ProRule" id="PRU00339"/>
    </source>
</evidence>
<dbReference type="Pfam" id="PF13432">
    <property type="entry name" value="TPR_16"/>
    <property type="match status" value="1"/>
</dbReference>
<evidence type="ECO:0008006" key="4">
    <source>
        <dbReference type="Google" id="ProtNLM"/>
    </source>
</evidence>
<dbReference type="Proteomes" id="UP001500523">
    <property type="component" value="Unassembled WGS sequence"/>
</dbReference>
<comment type="caution">
    <text evidence="2">The sequence shown here is derived from an EMBL/GenBank/DDBJ whole genome shotgun (WGS) entry which is preliminary data.</text>
</comment>
<dbReference type="PROSITE" id="PS50005">
    <property type="entry name" value="TPR"/>
    <property type="match status" value="1"/>
</dbReference>
<proteinExistence type="predicted"/>
<sequence length="522" mass="53612">MIAALLAATASIGVARADAGRPDGDLGAYLRARVAEDAGQGDDAVAGYAAALAHAPRNPVIAIRAWRAALAVGDMALARQAAAALTAAGLAPDDAALLPLADAARAGDPAAATRALAAIQAGRLRILVPALRAWIAATTGGNGLAVEATQDDAIGRRLLGETRALLLIADGRRAEGIAAIGTIGGPVPNGLHLAAAELLYGAGQDEAAATLLGRRNGQIAAARAGATDKPTLAFAVSRLLMRLADDLGGDQPSGLALALARLSLQADPGYARARLSLAEQLALADDRDRALAELALVPADGPLGATAAGRRIALLDEADRTDDALAAARIRATSPDAVPVDRARYADLLVAADRPAESLPFYAAILKGDEGNGAAWFRYGIALDEAGRWPAARKALRRALALAPDQPTTLNYLGYAQVERGEDLAAATRLLERAHALGPDDASIADSLGWAYHRCGETVRALPLLERAAAGEPANAEIAEHLGDAYWTLGRRYEARYAWAAATVTADPAATARLTTKSENGL</sequence>